<dbReference type="InterPro" id="IPR011992">
    <property type="entry name" value="EF-hand-dom_pair"/>
</dbReference>
<keyword evidence="13" id="KW-0418">Kinase</keyword>
<dbReference type="GO" id="GO:0005886">
    <property type="term" value="C:plasma membrane"/>
    <property type="evidence" value="ECO:0007669"/>
    <property type="project" value="UniProtKB-SubCell"/>
</dbReference>
<comment type="cofactor">
    <cofactor evidence="1">
        <name>Mg(2+)</name>
        <dbReference type="ChEBI" id="CHEBI:18420"/>
    </cofactor>
</comment>
<keyword evidence="9" id="KW-0808">Transferase</keyword>
<dbReference type="CDD" id="cd00051">
    <property type="entry name" value="EFh"/>
    <property type="match status" value="2"/>
</dbReference>
<dbReference type="InterPro" id="IPR018247">
    <property type="entry name" value="EF_Hand_1_Ca_BS"/>
</dbReference>
<dbReference type="Gene3D" id="1.10.238.10">
    <property type="entry name" value="EF-hand"/>
    <property type="match status" value="2"/>
</dbReference>
<organism evidence="30 31">
    <name type="scientific">Stylonychia lemnae</name>
    <name type="common">Ciliate</name>
    <dbReference type="NCBI Taxonomy" id="5949"/>
    <lineage>
        <taxon>Eukaryota</taxon>
        <taxon>Sar</taxon>
        <taxon>Alveolata</taxon>
        <taxon>Ciliophora</taxon>
        <taxon>Intramacronucleata</taxon>
        <taxon>Spirotrichea</taxon>
        <taxon>Stichotrichia</taxon>
        <taxon>Sporadotrichida</taxon>
        <taxon>Oxytrichidae</taxon>
        <taxon>Stylonychinae</taxon>
        <taxon>Stylonychia</taxon>
    </lineage>
</organism>
<evidence type="ECO:0000256" key="8">
    <source>
        <dbReference type="ARBA" id="ARBA00022527"/>
    </source>
</evidence>
<keyword evidence="31" id="KW-1185">Reference proteome</keyword>
<dbReference type="GO" id="GO:0020005">
    <property type="term" value="C:symbiont-containing vacuole membrane"/>
    <property type="evidence" value="ECO:0007669"/>
    <property type="project" value="UniProtKB-SubCell"/>
</dbReference>
<reference evidence="30 31" key="1">
    <citation type="submission" date="2014-06" db="EMBL/GenBank/DDBJ databases">
        <authorList>
            <person name="Swart Estienne"/>
        </authorList>
    </citation>
    <scope>NUCLEOTIDE SEQUENCE [LARGE SCALE GENOMIC DNA]</scope>
    <source>
        <strain evidence="30 31">130c</strain>
    </source>
</reference>
<keyword evidence="17" id="KW-1043">Host membrane</keyword>
<dbReference type="GO" id="GO:0031514">
    <property type="term" value="C:motile cilium"/>
    <property type="evidence" value="ECO:0007669"/>
    <property type="project" value="UniProtKB-SubCell"/>
</dbReference>
<evidence type="ECO:0000256" key="26">
    <source>
        <dbReference type="ARBA" id="ARBA00068067"/>
    </source>
</evidence>
<dbReference type="SUPFAM" id="SSF56112">
    <property type="entry name" value="Protein kinase-like (PK-like)"/>
    <property type="match status" value="1"/>
</dbReference>
<protein>
    <recommendedName>
        <fullName evidence="26">Calcium-dependent protein kinase 1</fullName>
        <ecNumber evidence="5">2.7.11.1</ecNumber>
    </recommendedName>
</protein>
<evidence type="ECO:0000256" key="5">
    <source>
        <dbReference type="ARBA" id="ARBA00012513"/>
    </source>
</evidence>
<dbReference type="SUPFAM" id="SSF47473">
    <property type="entry name" value="EF-hand"/>
    <property type="match status" value="1"/>
</dbReference>
<dbReference type="CDD" id="cd05117">
    <property type="entry name" value="STKc_CAMK"/>
    <property type="match status" value="1"/>
</dbReference>
<dbReference type="InterPro" id="IPR008271">
    <property type="entry name" value="Ser/Thr_kinase_AS"/>
</dbReference>
<comment type="catalytic activity">
    <reaction evidence="23">
        <text>L-threonyl-[protein] + ATP = O-phospho-L-threonyl-[protein] + ADP + H(+)</text>
        <dbReference type="Rhea" id="RHEA:46608"/>
        <dbReference type="Rhea" id="RHEA-COMP:11060"/>
        <dbReference type="Rhea" id="RHEA-COMP:11605"/>
        <dbReference type="ChEBI" id="CHEBI:15378"/>
        <dbReference type="ChEBI" id="CHEBI:30013"/>
        <dbReference type="ChEBI" id="CHEBI:30616"/>
        <dbReference type="ChEBI" id="CHEBI:61977"/>
        <dbReference type="ChEBI" id="CHEBI:456216"/>
        <dbReference type="EC" id="2.7.11.1"/>
    </reaction>
</comment>
<gene>
    <name evidence="30" type="primary">Contig12614.g630</name>
    <name evidence="30" type="ORF">STYLEM_8048</name>
</gene>
<dbReference type="InterPro" id="IPR000719">
    <property type="entry name" value="Prot_kinase_dom"/>
</dbReference>
<dbReference type="FunFam" id="1.10.510.10:FF:000398">
    <property type="entry name" value="Calcium-dependent protein kinase 1"/>
    <property type="match status" value="1"/>
</dbReference>
<dbReference type="Gene3D" id="1.10.510.10">
    <property type="entry name" value="Transferase(Phosphotransferase) domain 1"/>
    <property type="match status" value="1"/>
</dbReference>
<keyword evidence="20" id="KW-0966">Cell projection</keyword>
<keyword evidence="16" id="KW-0282">Flagellum</keyword>
<dbReference type="GO" id="GO:0005524">
    <property type="term" value="F:ATP binding"/>
    <property type="evidence" value="ECO:0007669"/>
    <property type="project" value="UniProtKB-KW"/>
</dbReference>
<keyword evidence="19" id="KW-0564">Palmitate</keyword>
<sequence>MLARLQSTSIQLLETVVNHLDNYEGVQKRQRRFAKRDQAEAEREKATDEDEKKKPMIADDEVDDVEDDHSQLEGMQKFKHLSFELIDIGLFFGEKGVTAVQHSKPYQITDKYVHLEERAKQVVENSEKLYRFLNDKVYSPLKNQFYVIFDQANQKISVFINVLKEHQVRVADYIKIHYDNVQVMVQDNWLKLDYNQDGKVSAQDLRQSVKELYSFVVNYNYYLKAHEIKNKLYHEAIKYMQKEVDREEKEHESHADESAPAKEDDDCCTPQRANNKVNPDTSPVDKTLLTKSMTSQPPYPSQFQLIIIFSLPAGSNYDLTLSKKQFVFEHASDNIREDYLIGKVLGTGAFGEVKKKFAFCLKSKSQNRWYTLMELFIDIQDHPNIVRLFEVYQDPKRYFIVTEHCSGGELFDQIIKRPYYSERDAALIIKQVLAAISYCHSKHIVHRDLKPENLLLESEGQGSIKVIDFGTSQVYDPTIKMHQTYGTPYYIAPEILAGEYTEKCDIWSCGVILYILLCGRPPFDGENDDEILENVAKGVYKVSGPIWSRVSAEGIDLVKKMLNFDQEKRISASQSIQHAWIIKNTENIIIDEIINSEALKNLKDFNASTKLQQAALTFLTTHLTTKEEMAEAQRAFQALDKNNDGKLSKAELLEGFAETMGQVAAEIEVERIMTNADLDKNGHIDYSEFINATIDKRGLLSKERLKTAFQLFDRDDNGFISAMELKQVLDQGKKFDEKVWEKMISEVDFNGDGEISYQEFERMMEKLLK</sequence>
<dbReference type="Proteomes" id="UP000039865">
    <property type="component" value="Unassembled WGS sequence"/>
</dbReference>
<evidence type="ECO:0000256" key="22">
    <source>
        <dbReference type="ARBA" id="ARBA00024334"/>
    </source>
</evidence>
<evidence type="ECO:0000256" key="20">
    <source>
        <dbReference type="ARBA" id="ARBA00023273"/>
    </source>
</evidence>
<comment type="similarity">
    <text evidence="22">Belongs to the protein kinase superfamily. Ser/Thr protein kinase family. CDPK subfamily.</text>
</comment>
<dbReference type="Gene3D" id="3.30.200.20">
    <property type="entry name" value="Phosphorylase Kinase, domain 1"/>
    <property type="match status" value="1"/>
</dbReference>
<evidence type="ECO:0000313" key="30">
    <source>
        <dbReference type="EMBL" id="CDW79063.1"/>
    </source>
</evidence>
<evidence type="ECO:0000259" key="28">
    <source>
        <dbReference type="PROSITE" id="PS50011"/>
    </source>
</evidence>
<dbReference type="InterPro" id="IPR011009">
    <property type="entry name" value="Kinase-like_dom_sf"/>
</dbReference>
<comment type="catalytic activity">
    <reaction evidence="24">
        <text>L-seryl-[protein] + ATP = O-phospho-L-seryl-[protein] + ADP + H(+)</text>
        <dbReference type="Rhea" id="RHEA:17989"/>
        <dbReference type="Rhea" id="RHEA-COMP:9863"/>
        <dbReference type="Rhea" id="RHEA-COMP:11604"/>
        <dbReference type="ChEBI" id="CHEBI:15378"/>
        <dbReference type="ChEBI" id="CHEBI:29999"/>
        <dbReference type="ChEBI" id="CHEBI:30616"/>
        <dbReference type="ChEBI" id="CHEBI:83421"/>
        <dbReference type="ChEBI" id="CHEBI:456216"/>
        <dbReference type="EC" id="2.7.11.1"/>
    </reaction>
</comment>
<dbReference type="PROSITE" id="PS00108">
    <property type="entry name" value="PROTEIN_KINASE_ST"/>
    <property type="match status" value="1"/>
</dbReference>
<evidence type="ECO:0000256" key="1">
    <source>
        <dbReference type="ARBA" id="ARBA00001946"/>
    </source>
</evidence>
<evidence type="ECO:0000259" key="29">
    <source>
        <dbReference type="PROSITE" id="PS50222"/>
    </source>
</evidence>
<feature type="region of interest" description="Disordered" evidence="27">
    <location>
        <begin position="244"/>
        <end position="284"/>
    </location>
</feature>
<dbReference type="GO" id="GO:0020002">
    <property type="term" value="C:host cell plasma membrane"/>
    <property type="evidence" value="ECO:0007669"/>
    <property type="project" value="UniProtKB-SubCell"/>
</dbReference>
<dbReference type="InterPro" id="IPR050205">
    <property type="entry name" value="CDPK_Ser/Thr_kinases"/>
</dbReference>
<feature type="compositionally biased region" description="Basic and acidic residues" evidence="27">
    <location>
        <begin position="35"/>
        <end position="57"/>
    </location>
</feature>
<dbReference type="Pfam" id="PF13202">
    <property type="entry name" value="EF-hand_5"/>
    <property type="match status" value="1"/>
</dbReference>
<evidence type="ECO:0000256" key="12">
    <source>
        <dbReference type="ARBA" id="ARBA00022741"/>
    </source>
</evidence>
<dbReference type="AlphaFoldDB" id="A0A078ADT1"/>
<feature type="domain" description="Protein kinase" evidence="28">
    <location>
        <begin position="339"/>
        <end position="581"/>
    </location>
</feature>
<evidence type="ECO:0000256" key="18">
    <source>
        <dbReference type="ARBA" id="ARBA00023069"/>
    </source>
</evidence>
<evidence type="ECO:0000256" key="19">
    <source>
        <dbReference type="ARBA" id="ARBA00023139"/>
    </source>
</evidence>
<evidence type="ECO:0000256" key="13">
    <source>
        <dbReference type="ARBA" id="ARBA00022777"/>
    </source>
</evidence>
<evidence type="ECO:0000256" key="24">
    <source>
        <dbReference type="ARBA" id="ARBA00048679"/>
    </source>
</evidence>
<evidence type="ECO:0000256" key="16">
    <source>
        <dbReference type="ARBA" id="ARBA00022846"/>
    </source>
</evidence>
<feature type="compositionally biased region" description="Polar residues" evidence="27">
    <location>
        <begin position="271"/>
        <end position="281"/>
    </location>
</feature>
<evidence type="ECO:0000256" key="23">
    <source>
        <dbReference type="ARBA" id="ARBA00047899"/>
    </source>
</evidence>
<keyword evidence="11" id="KW-0677">Repeat</keyword>
<evidence type="ECO:0000256" key="25">
    <source>
        <dbReference type="ARBA" id="ARBA00060437"/>
    </source>
</evidence>
<keyword evidence="14" id="KW-0106">Calcium</keyword>
<dbReference type="PROSITE" id="PS50222">
    <property type="entry name" value="EF_HAND_2"/>
    <property type="match status" value="4"/>
</dbReference>
<keyword evidence="18" id="KW-0969">Cilium</keyword>
<name>A0A078ADT1_STYLE</name>
<keyword evidence="8" id="KW-0723">Serine/threonine-protein kinase</keyword>
<dbReference type="Pfam" id="PF00069">
    <property type="entry name" value="Pkinase"/>
    <property type="match status" value="1"/>
</dbReference>
<dbReference type="EC" id="2.7.11.1" evidence="5"/>
<evidence type="ECO:0000256" key="4">
    <source>
        <dbReference type="ARBA" id="ARBA00004425"/>
    </source>
</evidence>
<feature type="region of interest" description="Disordered" evidence="27">
    <location>
        <begin position="28"/>
        <end position="57"/>
    </location>
</feature>
<proteinExistence type="inferred from homology"/>
<keyword evidence="15" id="KW-0067">ATP-binding</keyword>
<dbReference type="FunFam" id="1.10.238.10:FF:000001">
    <property type="entry name" value="Calmodulin 1"/>
    <property type="match status" value="1"/>
</dbReference>
<keyword evidence="7" id="KW-1032">Host cell membrane</keyword>
<dbReference type="EMBL" id="CCKQ01007655">
    <property type="protein sequence ID" value="CDW79063.1"/>
    <property type="molecule type" value="Genomic_DNA"/>
</dbReference>
<feature type="domain" description="EF-hand" evidence="29">
    <location>
        <begin position="664"/>
        <end position="699"/>
    </location>
</feature>
<dbReference type="SMART" id="SM00054">
    <property type="entry name" value="EFh"/>
    <property type="match status" value="5"/>
</dbReference>
<evidence type="ECO:0000256" key="3">
    <source>
        <dbReference type="ARBA" id="ARBA00004342"/>
    </source>
</evidence>
<evidence type="ECO:0000256" key="9">
    <source>
        <dbReference type="ARBA" id="ARBA00022679"/>
    </source>
</evidence>
<keyword evidence="10" id="KW-0519">Myristate</keyword>
<evidence type="ECO:0000313" key="31">
    <source>
        <dbReference type="Proteomes" id="UP000039865"/>
    </source>
</evidence>
<evidence type="ECO:0000256" key="2">
    <source>
        <dbReference type="ARBA" id="ARBA00004230"/>
    </source>
</evidence>
<evidence type="ECO:0000256" key="10">
    <source>
        <dbReference type="ARBA" id="ARBA00022707"/>
    </source>
</evidence>
<evidence type="ECO:0000256" key="6">
    <source>
        <dbReference type="ARBA" id="ARBA00022475"/>
    </source>
</evidence>
<dbReference type="PROSITE" id="PS50011">
    <property type="entry name" value="PROTEIN_KINASE_DOM"/>
    <property type="match status" value="1"/>
</dbReference>
<evidence type="ECO:0000256" key="7">
    <source>
        <dbReference type="ARBA" id="ARBA00022511"/>
    </source>
</evidence>
<evidence type="ECO:0000256" key="21">
    <source>
        <dbReference type="ARBA" id="ARBA00023288"/>
    </source>
</evidence>
<keyword evidence="6" id="KW-1003">Cell membrane</keyword>
<accession>A0A078ADT1</accession>
<keyword evidence="17" id="KW-0472">Membrane</keyword>
<feature type="compositionally biased region" description="Basic and acidic residues" evidence="27">
    <location>
        <begin position="244"/>
        <end position="262"/>
    </location>
</feature>
<keyword evidence="12" id="KW-0547">Nucleotide-binding</keyword>
<evidence type="ECO:0000256" key="15">
    <source>
        <dbReference type="ARBA" id="ARBA00022840"/>
    </source>
</evidence>
<dbReference type="Pfam" id="PF13499">
    <property type="entry name" value="EF-hand_7"/>
    <property type="match status" value="2"/>
</dbReference>
<dbReference type="GO" id="GO:0004674">
    <property type="term" value="F:protein serine/threonine kinase activity"/>
    <property type="evidence" value="ECO:0007669"/>
    <property type="project" value="UniProtKB-KW"/>
</dbReference>
<feature type="domain" description="EF-hand" evidence="29">
    <location>
        <begin position="736"/>
        <end position="769"/>
    </location>
</feature>
<dbReference type="InterPro" id="IPR002048">
    <property type="entry name" value="EF_hand_dom"/>
</dbReference>
<feature type="domain" description="EF-hand" evidence="29">
    <location>
        <begin position="627"/>
        <end position="662"/>
    </location>
</feature>
<dbReference type="GO" id="GO:0005509">
    <property type="term" value="F:calcium ion binding"/>
    <property type="evidence" value="ECO:0007669"/>
    <property type="project" value="InterPro"/>
</dbReference>
<dbReference type="InParanoid" id="A0A078ADT1"/>
<comment type="subcellular location">
    <subcellularLocation>
        <location evidence="3">Cell membrane</location>
        <topology evidence="3">Lipid-anchor</topology>
        <orientation evidence="3">Cytoplasmic side</orientation>
    </subcellularLocation>
    <subcellularLocation>
        <location evidence="2">Cell projection</location>
        <location evidence="2">Cilium</location>
        <location evidence="2">Flagellum</location>
    </subcellularLocation>
    <subcellularLocation>
        <location evidence="4">Host cell membrane</location>
        <topology evidence="4">Lipid-anchor</topology>
    </subcellularLocation>
    <subcellularLocation>
        <location evidence="25">Parasitophorous vacuole membrane</location>
        <topology evidence="25">Lipid-anchor</topology>
    </subcellularLocation>
</comment>
<feature type="domain" description="EF-hand" evidence="29">
    <location>
        <begin position="700"/>
        <end position="735"/>
    </location>
</feature>
<keyword evidence="21" id="KW-0449">Lipoprotein</keyword>
<dbReference type="OrthoDB" id="40902at2759"/>
<dbReference type="PANTHER" id="PTHR24349">
    <property type="entry name" value="SERINE/THREONINE-PROTEIN KINASE"/>
    <property type="match status" value="1"/>
</dbReference>
<evidence type="ECO:0000256" key="27">
    <source>
        <dbReference type="SAM" id="MobiDB-lite"/>
    </source>
</evidence>
<dbReference type="PROSITE" id="PS00018">
    <property type="entry name" value="EF_HAND_1"/>
    <property type="match status" value="5"/>
</dbReference>
<evidence type="ECO:0000256" key="17">
    <source>
        <dbReference type="ARBA" id="ARBA00022870"/>
    </source>
</evidence>
<evidence type="ECO:0000256" key="11">
    <source>
        <dbReference type="ARBA" id="ARBA00022737"/>
    </source>
</evidence>
<evidence type="ECO:0000256" key="14">
    <source>
        <dbReference type="ARBA" id="ARBA00022837"/>
    </source>
</evidence>
<dbReference type="SMART" id="SM00220">
    <property type="entry name" value="S_TKc"/>
    <property type="match status" value="1"/>
</dbReference>